<protein>
    <submittedName>
        <fullName evidence="1">Reverse transcriptase zinc-binding domain-containing protein</fullName>
    </submittedName>
</protein>
<dbReference type="PANTHER" id="PTHR33116">
    <property type="entry name" value="REVERSE TRANSCRIPTASE ZINC-BINDING DOMAIN-CONTAINING PROTEIN-RELATED-RELATED"/>
    <property type="match status" value="1"/>
</dbReference>
<keyword evidence="1" id="KW-0695">RNA-directed DNA polymerase</keyword>
<dbReference type="AlphaFoldDB" id="A0A6L2KSS3"/>
<comment type="caution">
    <text evidence="1">The sequence shown here is derived from an EMBL/GenBank/DDBJ whole genome shotgun (WGS) entry which is preliminary data.</text>
</comment>
<organism evidence="1">
    <name type="scientific">Tanacetum cinerariifolium</name>
    <name type="common">Dalmatian daisy</name>
    <name type="synonym">Chrysanthemum cinerariifolium</name>
    <dbReference type="NCBI Taxonomy" id="118510"/>
    <lineage>
        <taxon>Eukaryota</taxon>
        <taxon>Viridiplantae</taxon>
        <taxon>Streptophyta</taxon>
        <taxon>Embryophyta</taxon>
        <taxon>Tracheophyta</taxon>
        <taxon>Spermatophyta</taxon>
        <taxon>Magnoliopsida</taxon>
        <taxon>eudicotyledons</taxon>
        <taxon>Gunneridae</taxon>
        <taxon>Pentapetalae</taxon>
        <taxon>asterids</taxon>
        <taxon>campanulids</taxon>
        <taxon>Asterales</taxon>
        <taxon>Asteraceae</taxon>
        <taxon>Asteroideae</taxon>
        <taxon>Anthemideae</taxon>
        <taxon>Anthemidinae</taxon>
        <taxon>Tanacetum</taxon>
    </lineage>
</organism>
<gene>
    <name evidence="1" type="ORF">Tci_022932</name>
</gene>
<proteinExistence type="predicted"/>
<accession>A0A6L2KSS3</accession>
<sequence length="384" mass="44403">MARTNIRLFGNGGRSGDELFKVIFESVGSKLMGLKLKVTSNVINAADEWKFPIDGYLWDECLKDRWPIRIVERLGFKCSGPWKAGEVSSEEIKAAFFDIEDDKPLDHHLQVFQVILGDCCKVITNRIKVVLNGIIDANQSAFIEGRQIYDNIMLAQELREMRTMNSCFVEDLMMFFHGDVKSASVLRREIDEFCLSFGLRPSMAKSTMYFGNVTNEIKRYIKMVMPFNEGYLPVKYLKIPLDADKIARSDFTILLDKVPKINHEVEDKVVWVNKKGKVKDLCVNEVWNGIRNSSAKRLVWGAVAYFIWQERNVRIFRNGGRFGDELFKVIFESVRYKLMSLKLKTTPDVIKAAEVWNIPINRMHKYRKIPDKLMTDAIELDDNN</sequence>
<keyword evidence="1" id="KW-0548">Nucleotidyltransferase</keyword>
<evidence type="ECO:0000313" key="1">
    <source>
        <dbReference type="EMBL" id="GEU50954.1"/>
    </source>
</evidence>
<reference evidence="1" key="1">
    <citation type="journal article" date="2019" name="Sci. Rep.">
        <title>Draft genome of Tanacetum cinerariifolium, the natural source of mosquito coil.</title>
        <authorList>
            <person name="Yamashiro T."/>
            <person name="Shiraishi A."/>
            <person name="Satake H."/>
            <person name="Nakayama K."/>
        </authorList>
    </citation>
    <scope>NUCLEOTIDE SEQUENCE</scope>
</reference>
<keyword evidence="1" id="KW-0808">Transferase</keyword>
<dbReference type="GO" id="GO:0003964">
    <property type="term" value="F:RNA-directed DNA polymerase activity"/>
    <property type="evidence" value="ECO:0007669"/>
    <property type="project" value="UniProtKB-KW"/>
</dbReference>
<dbReference type="PANTHER" id="PTHR33116:SF78">
    <property type="entry name" value="OS12G0587133 PROTEIN"/>
    <property type="match status" value="1"/>
</dbReference>
<name>A0A6L2KSS3_TANCI</name>
<dbReference type="EMBL" id="BKCJ010002791">
    <property type="protein sequence ID" value="GEU50954.1"/>
    <property type="molecule type" value="Genomic_DNA"/>
</dbReference>